<dbReference type="InterPro" id="IPR046341">
    <property type="entry name" value="SET_dom_sf"/>
</dbReference>
<dbReference type="InterPro" id="IPR002893">
    <property type="entry name" value="Znf_MYND"/>
</dbReference>
<evidence type="ECO:0000256" key="1">
    <source>
        <dbReference type="ARBA" id="ARBA00022723"/>
    </source>
</evidence>
<organism evidence="7">
    <name type="scientific">Medioppia subpectinata</name>
    <dbReference type="NCBI Taxonomy" id="1979941"/>
    <lineage>
        <taxon>Eukaryota</taxon>
        <taxon>Metazoa</taxon>
        <taxon>Ecdysozoa</taxon>
        <taxon>Arthropoda</taxon>
        <taxon>Chelicerata</taxon>
        <taxon>Arachnida</taxon>
        <taxon>Acari</taxon>
        <taxon>Acariformes</taxon>
        <taxon>Sarcoptiformes</taxon>
        <taxon>Oribatida</taxon>
        <taxon>Brachypylina</taxon>
        <taxon>Oppioidea</taxon>
        <taxon>Oppiidae</taxon>
        <taxon>Medioppia</taxon>
    </lineage>
</organism>
<evidence type="ECO:0000259" key="6">
    <source>
        <dbReference type="PROSITE" id="PS50865"/>
    </source>
</evidence>
<dbReference type="GO" id="GO:0008757">
    <property type="term" value="F:S-adenosylmethionine-dependent methyltransferase activity"/>
    <property type="evidence" value="ECO:0007669"/>
    <property type="project" value="UniProtKB-ARBA"/>
</dbReference>
<accession>A0A7R9KMV5</accession>
<feature type="domain" description="MYND-type" evidence="6">
    <location>
        <begin position="72"/>
        <end position="110"/>
    </location>
</feature>
<protein>
    <recommendedName>
        <fullName evidence="9">MYND-type domain-containing protein</fullName>
    </recommendedName>
</protein>
<dbReference type="InterPro" id="IPR050869">
    <property type="entry name" value="H3K4_H4K5_MeTrfase"/>
</dbReference>
<evidence type="ECO:0000313" key="8">
    <source>
        <dbReference type="Proteomes" id="UP000759131"/>
    </source>
</evidence>
<dbReference type="PROSITE" id="PS50280">
    <property type="entry name" value="SET"/>
    <property type="match status" value="1"/>
</dbReference>
<dbReference type="GO" id="GO:0008270">
    <property type="term" value="F:zinc ion binding"/>
    <property type="evidence" value="ECO:0007669"/>
    <property type="project" value="UniProtKB-KW"/>
</dbReference>
<evidence type="ECO:0000256" key="4">
    <source>
        <dbReference type="PROSITE-ProRule" id="PRU00134"/>
    </source>
</evidence>
<dbReference type="PANTHER" id="PTHR12197:SF251">
    <property type="entry name" value="EG:BACR7C10.4 PROTEIN"/>
    <property type="match status" value="1"/>
</dbReference>
<dbReference type="GO" id="GO:0008276">
    <property type="term" value="F:protein methyltransferase activity"/>
    <property type="evidence" value="ECO:0007669"/>
    <property type="project" value="UniProtKB-ARBA"/>
</dbReference>
<name>A0A7R9KMV5_9ACAR</name>
<keyword evidence="3" id="KW-0862">Zinc</keyword>
<dbReference type="Gene3D" id="2.170.270.10">
    <property type="entry name" value="SET domain"/>
    <property type="match status" value="1"/>
</dbReference>
<dbReference type="Gene3D" id="6.10.140.2220">
    <property type="match status" value="1"/>
</dbReference>
<dbReference type="PROSITE" id="PS01360">
    <property type="entry name" value="ZF_MYND_1"/>
    <property type="match status" value="1"/>
</dbReference>
<dbReference type="GO" id="GO:0005634">
    <property type="term" value="C:nucleus"/>
    <property type="evidence" value="ECO:0007669"/>
    <property type="project" value="TreeGrafter"/>
</dbReference>
<dbReference type="Gene3D" id="1.10.220.160">
    <property type="match status" value="1"/>
</dbReference>
<dbReference type="AlphaFoldDB" id="A0A7R9KMV5"/>
<dbReference type="InterPro" id="IPR001214">
    <property type="entry name" value="SET_dom"/>
</dbReference>
<dbReference type="Proteomes" id="UP000759131">
    <property type="component" value="Unassembled WGS sequence"/>
</dbReference>
<keyword evidence="2 4" id="KW-0863">Zinc-finger</keyword>
<evidence type="ECO:0000256" key="3">
    <source>
        <dbReference type="ARBA" id="ARBA00022833"/>
    </source>
</evidence>
<sequence>MIVHKLRDTLRTTLSYHKSIASNTRLCLTIGSNHTISEMSPKLSKPLSPGDVITEDMPIIHVLDFQLKDKYCDNCFKQSDQLKRCTKCLLTYYCGKECQKNDWKYHKNECPLYGHPMVQMFIDDNLARLWLRLYLSVKKVPNFATKKHRFFDGSDVSLNDIKVNGYDLDDSYKRELFKGIGILFEALRMDYEPKEVLHWLALVFTVPYVAIHSGDEQSIKFIGRALYALNIVLEHSCRPNSALITNFNGDLSIQLRAMRPIAAGEEITISLVSLGQNRADRHKELKQWSIDCECDKCVHHLDRRVDYRRLIPFEPLPLYVFSFGTQFMDYLRKVLTDLDVVYDGCHPQRTMFLKGLLMELQKCPLIPESVLNEMKANFTNEVAVTFRADDPFRPVLGPEGLVLFNAFVECKELVKCMVVISVLSVTYAMSIRELMKAGIMIIKGQNTTDWVTNAVDRPLSIMNGIWPPLMTYKEWEVDIDDNTSLILSILRSIYSIDTNCGQICQQKLASLGTRFQTCLEVLFRYWCSQSVIRQQFRAVITTLFITGINCEPTEHRPPIGSTTDNEVATVQAPVRVNH</sequence>
<dbReference type="EMBL" id="CAJPIZ010003542">
    <property type="protein sequence ID" value="CAG2106491.1"/>
    <property type="molecule type" value="Genomic_DNA"/>
</dbReference>
<gene>
    <name evidence="7" type="ORF">OSB1V03_LOCUS6494</name>
</gene>
<dbReference type="Pfam" id="PF00856">
    <property type="entry name" value="SET"/>
    <property type="match status" value="1"/>
</dbReference>
<dbReference type="EMBL" id="OC858117">
    <property type="protein sequence ID" value="CAD7626061.1"/>
    <property type="molecule type" value="Genomic_DNA"/>
</dbReference>
<proteinExistence type="predicted"/>
<evidence type="ECO:0000313" key="7">
    <source>
        <dbReference type="EMBL" id="CAD7626061.1"/>
    </source>
</evidence>
<keyword evidence="1" id="KW-0479">Metal-binding</keyword>
<dbReference type="OrthoDB" id="5945798at2759"/>
<evidence type="ECO:0000259" key="5">
    <source>
        <dbReference type="PROSITE" id="PS50280"/>
    </source>
</evidence>
<feature type="domain" description="SET" evidence="5">
    <location>
        <begin position="154"/>
        <end position="272"/>
    </location>
</feature>
<evidence type="ECO:0008006" key="9">
    <source>
        <dbReference type="Google" id="ProtNLM"/>
    </source>
</evidence>
<keyword evidence="8" id="KW-1185">Reference proteome</keyword>
<evidence type="ECO:0000256" key="2">
    <source>
        <dbReference type="ARBA" id="ARBA00022771"/>
    </source>
</evidence>
<dbReference type="PANTHER" id="PTHR12197">
    <property type="entry name" value="HISTONE-LYSINE N-METHYLTRANSFERASE SMYD"/>
    <property type="match status" value="1"/>
</dbReference>
<dbReference type="GO" id="GO:0008170">
    <property type="term" value="F:N-methyltransferase activity"/>
    <property type="evidence" value="ECO:0007669"/>
    <property type="project" value="UniProtKB-ARBA"/>
</dbReference>
<dbReference type="SUPFAM" id="SSF82199">
    <property type="entry name" value="SET domain"/>
    <property type="match status" value="2"/>
</dbReference>
<dbReference type="Pfam" id="PF01753">
    <property type="entry name" value="zf-MYND"/>
    <property type="match status" value="1"/>
</dbReference>
<reference evidence="7" key="1">
    <citation type="submission" date="2020-11" db="EMBL/GenBank/DDBJ databases">
        <authorList>
            <person name="Tran Van P."/>
        </authorList>
    </citation>
    <scope>NUCLEOTIDE SEQUENCE</scope>
</reference>
<dbReference type="CDD" id="cd20071">
    <property type="entry name" value="SET_SMYD"/>
    <property type="match status" value="1"/>
</dbReference>
<dbReference type="PROSITE" id="PS50865">
    <property type="entry name" value="ZF_MYND_2"/>
    <property type="match status" value="1"/>
</dbReference>